<dbReference type="AlphaFoldDB" id="A0AB94IAL7"/>
<feature type="signal peptide" evidence="2">
    <location>
        <begin position="1"/>
        <end position="20"/>
    </location>
</feature>
<feature type="chain" id="PRO_5044498051" evidence="2">
    <location>
        <begin position="21"/>
        <end position="274"/>
    </location>
</feature>
<sequence>MKNFLFISFLLFSFSYFTHASDTDSNKNHYYLIVKDKINEEIQKQEWLASSLDNLIIENEQKINISGCDFKRFNGNKEDINTQLNNINFFFDYKEDLEKYFLSLNEFNGLYFIDATNTSEMCNGFIYKLIIKLNNNELIIPYDRTPLLNKKHLIFYKKLSIKEENKINNLKRNKNCLETKYFEMESTNVCYYKNMTILDVYDAMSYNPYHVFRHKIKEEVDVSVVYDDKDVDIDYKWLGKNKLEITQYFQGGITTYTFIYQNGKTKLITVLSPD</sequence>
<organism evidence="3 4">
    <name type="scientific">Candidatus Schmidhempelia bombi str. Bimp</name>
    <dbReference type="NCBI Taxonomy" id="1387197"/>
    <lineage>
        <taxon>Bacteria</taxon>
        <taxon>Pseudomonadati</taxon>
        <taxon>Pseudomonadota</taxon>
        <taxon>Gammaproteobacteria</taxon>
        <taxon>Orbales</taxon>
        <taxon>Orbaceae</taxon>
        <taxon>Candidatus Schmidhempelia</taxon>
    </lineage>
</organism>
<name>A0AB94IAL7_9GAMM</name>
<feature type="coiled-coil region" evidence="1">
    <location>
        <begin position="160"/>
        <end position="187"/>
    </location>
</feature>
<keyword evidence="4" id="KW-1185">Reference proteome</keyword>
<keyword evidence="2" id="KW-0732">Signal</keyword>
<evidence type="ECO:0000313" key="3">
    <source>
        <dbReference type="EMBL" id="TEA26448.1"/>
    </source>
</evidence>
<keyword evidence="1" id="KW-0175">Coiled coil</keyword>
<reference evidence="3 4" key="1">
    <citation type="journal article" date="2014" name="Appl. Environ. Microbiol.">
        <title>Genomic features of a bumble bee symbiont reflect its host environment.</title>
        <authorList>
            <person name="Martinson V.G."/>
            <person name="Magoc T."/>
            <person name="Koch H."/>
            <person name="Salzberg S.L."/>
            <person name="Moran N.A."/>
        </authorList>
    </citation>
    <scope>NUCLEOTIDE SEQUENCE [LARGE SCALE GENOMIC DNA]</scope>
    <source>
        <strain evidence="3 4">Bimp</strain>
    </source>
</reference>
<dbReference type="EMBL" id="AWGA01000085">
    <property type="protein sequence ID" value="TEA26448.1"/>
    <property type="molecule type" value="Genomic_DNA"/>
</dbReference>
<accession>A0AB94IAL7</accession>
<dbReference type="Proteomes" id="UP000506160">
    <property type="component" value="Unassembled WGS sequence"/>
</dbReference>
<evidence type="ECO:0000256" key="2">
    <source>
        <dbReference type="SAM" id="SignalP"/>
    </source>
</evidence>
<dbReference type="RefSeq" id="WP_133459325.1">
    <property type="nucleotide sequence ID" value="NZ_AWGA01000085.1"/>
</dbReference>
<protein>
    <submittedName>
        <fullName evidence="3">Uncharacterized protein</fullName>
    </submittedName>
</protein>
<evidence type="ECO:0000256" key="1">
    <source>
        <dbReference type="SAM" id="Coils"/>
    </source>
</evidence>
<gene>
    <name evidence="3" type="ORF">O970_08755</name>
</gene>
<comment type="caution">
    <text evidence="3">The sequence shown here is derived from an EMBL/GenBank/DDBJ whole genome shotgun (WGS) entry which is preliminary data.</text>
</comment>
<evidence type="ECO:0000313" key="4">
    <source>
        <dbReference type="Proteomes" id="UP000506160"/>
    </source>
</evidence>
<proteinExistence type="predicted"/>